<dbReference type="AlphaFoldDB" id="A0A6P1VSR1"/>
<proteinExistence type="predicted"/>
<gene>
    <name evidence="1" type="ORF">GJR95_15160</name>
</gene>
<evidence type="ECO:0000313" key="1">
    <source>
        <dbReference type="EMBL" id="QHV96271.1"/>
    </source>
</evidence>
<reference evidence="1 2" key="1">
    <citation type="submission" date="2019-11" db="EMBL/GenBank/DDBJ databases">
        <title>Spirosoma endbachense sp. nov., isolated from a natural salt meadow.</title>
        <authorList>
            <person name="Rojas J."/>
            <person name="Ambika Manirajan B."/>
            <person name="Ratering S."/>
            <person name="Suarez C."/>
            <person name="Geissler-Plaum R."/>
            <person name="Schnell S."/>
        </authorList>
    </citation>
    <scope>NUCLEOTIDE SEQUENCE [LARGE SCALE GENOMIC DNA]</scope>
    <source>
        <strain evidence="1 2">I-24</strain>
    </source>
</reference>
<protein>
    <submittedName>
        <fullName evidence="1">Uncharacterized protein</fullName>
    </submittedName>
</protein>
<accession>A0A6P1VSR1</accession>
<evidence type="ECO:0000313" key="2">
    <source>
        <dbReference type="Proteomes" id="UP000464577"/>
    </source>
</evidence>
<keyword evidence="2" id="KW-1185">Reference proteome</keyword>
<dbReference type="EMBL" id="CP045997">
    <property type="protein sequence ID" value="QHV96271.1"/>
    <property type="molecule type" value="Genomic_DNA"/>
</dbReference>
<dbReference type="KEGG" id="senf:GJR95_15160"/>
<sequence length="95" mass="11055">MTTAELDALPSGTIIYLPTDWEVQTWLFDGRVRNRDYYTLTYPPDTDGIVSNRRPVYLHALDLLNATRTELEAWKIVLDGLEKRQLWVSMKIVTL</sequence>
<organism evidence="1 2">
    <name type="scientific">Spirosoma endbachense</name>
    <dbReference type="NCBI Taxonomy" id="2666025"/>
    <lineage>
        <taxon>Bacteria</taxon>
        <taxon>Pseudomonadati</taxon>
        <taxon>Bacteroidota</taxon>
        <taxon>Cytophagia</taxon>
        <taxon>Cytophagales</taxon>
        <taxon>Cytophagaceae</taxon>
        <taxon>Spirosoma</taxon>
    </lineage>
</organism>
<dbReference type="RefSeq" id="WP_162386680.1">
    <property type="nucleotide sequence ID" value="NZ_CP045997.1"/>
</dbReference>
<name>A0A6P1VSR1_9BACT</name>
<dbReference type="Proteomes" id="UP000464577">
    <property type="component" value="Chromosome"/>
</dbReference>